<organism evidence="3 4">
    <name type="scientific">Herbaspirillum frisingense</name>
    <dbReference type="NCBI Taxonomy" id="92645"/>
    <lineage>
        <taxon>Bacteria</taxon>
        <taxon>Pseudomonadati</taxon>
        <taxon>Pseudomonadota</taxon>
        <taxon>Betaproteobacteria</taxon>
        <taxon>Burkholderiales</taxon>
        <taxon>Oxalobacteraceae</taxon>
        <taxon>Herbaspirillum</taxon>
    </lineage>
</organism>
<proteinExistence type="inferred from homology"/>
<feature type="domain" description="Protein SirB1 N-terminal" evidence="2">
    <location>
        <begin position="43"/>
        <end position="198"/>
    </location>
</feature>
<gene>
    <name evidence="3" type="ORF">GAK35_02256</name>
</gene>
<dbReference type="Pfam" id="PF13369">
    <property type="entry name" value="Transglut_core2"/>
    <property type="match status" value="1"/>
</dbReference>
<dbReference type="EMBL" id="WNDX01000062">
    <property type="protein sequence ID" value="KAF1043329.1"/>
    <property type="molecule type" value="Genomic_DNA"/>
</dbReference>
<reference evidence="4" key="1">
    <citation type="journal article" date="2020" name="MBio">
        <title>Horizontal gene transfer to a defensive symbiont with a reduced genome amongst a multipartite beetle microbiome.</title>
        <authorList>
            <person name="Waterworth S.C."/>
            <person name="Florez L.V."/>
            <person name="Rees E.R."/>
            <person name="Hertweck C."/>
            <person name="Kaltenpoth M."/>
            <person name="Kwan J.C."/>
        </authorList>
    </citation>
    <scope>NUCLEOTIDE SEQUENCE [LARGE SCALE GENOMIC DNA]</scope>
</reference>
<dbReference type="Pfam" id="PF13371">
    <property type="entry name" value="TPR_9"/>
    <property type="match status" value="1"/>
</dbReference>
<comment type="similarity">
    <text evidence="1">Belongs to the UPF0162 family.</text>
</comment>
<dbReference type="InterPro" id="IPR032698">
    <property type="entry name" value="SirB1_N"/>
</dbReference>
<dbReference type="PANTHER" id="PTHR31350">
    <property type="entry name" value="SI:DKEY-261L7.2"/>
    <property type="match status" value="1"/>
</dbReference>
<name>A0A7V8FWK4_9BURK</name>
<dbReference type="InterPro" id="IPR011990">
    <property type="entry name" value="TPR-like_helical_dom_sf"/>
</dbReference>
<evidence type="ECO:0000313" key="3">
    <source>
        <dbReference type="EMBL" id="KAF1043329.1"/>
    </source>
</evidence>
<dbReference type="PANTHER" id="PTHR31350:SF21">
    <property type="entry name" value="F-BOX ONLY PROTEIN 21"/>
    <property type="match status" value="1"/>
</dbReference>
<accession>A0A7V8FWK4</accession>
<protein>
    <recommendedName>
        <fullName evidence="2">Protein SirB1 N-terminal domain-containing protein</fullName>
    </recommendedName>
</protein>
<comment type="caution">
    <text evidence="3">The sequence shown here is derived from an EMBL/GenBank/DDBJ whole genome shotgun (WGS) entry which is preliminary data.</text>
</comment>
<evidence type="ECO:0000259" key="2">
    <source>
        <dbReference type="Pfam" id="PF13369"/>
    </source>
</evidence>
<dbReference type="AlphaFoldDB" id="A0A7V8FWK4"/>
<evidence type="ECO:0000313" key="4">
    <source>
        <dbReference type="Proteomes" id="UP000462435"/>
    </source>
</evidence>
<dbReference type="SUPFAM" id="SSF48452">
    <property type="entry name" value="TPR-like"/>
    <property type="match status" value="1"/>
</dbReference>
<evidence type="ECO:0000256" key="1">
    <source>
        <dbReference type="ARBA" id="ARBA00007100"/>
    </source>
</evidence>
<dbReference type="Proteomes" id="UP000462435">
    <property type="component" value="Unassembled WGS sequence"/>
</dbReference>
<sequence length="282" mass="32298">MTLTSLEYFASLVRQDDSIPLFESALTLGQDFYPEMDFAEQEVELDMLALKLKQRLPTDASQIQKLRMLNHFFFQEMAFAGNVNNYYDPDNSYIHRVISTRRGIPISLAVVYIELGQHIGLDMKGVSFPGHFLMKLSVQSGEIGLDPMNGSSLSREELEERLEPFLEHQPEEDFGDELPLAAYLRAAHPREILARMLRNLKAIFMESQRWQQVLDVQERLVILLPEEITEKRDRGLASANLGLAQAALEDLEAYLALRPHADDAQNLREMLPDLREALRKPN</sequence>